<organism evidence="2 3">
    <name type="scientific">Streptomyces longwoodensis</name>
    <dbReference type="NCBI Taxonomy" id="68231"/>
    <lineage>
        <taxon>Bacteria</taxon>
        <taxon>Bacillati</taxon>
        <taxon>Actinomycetota</taxon>
        <taxon>Actinomycetes</taxon>
        <taxon>Kitasatosporales</taxon>
        <taxon>Streptomycetaceae</taxon>
        <taxon>Streptomyces</taxon>
    </lineage>
</organism>
<sequence length="275" mass="30553">MTRLSRSQHVTEAAKEMPHHLVPGSLPDEVSEAVAELGLGRAIAYARGGGRPKRRQLTLYAFDDGAVFTDRRDRVIAAPYWDDVRSLLFDVHVLIKPQLDIGSVLHQFVRFLTFDIDDSAAPSLELRDAPDRTLASDYATYGMREDLRHEFGPLVSAVRDKVAAAQMPRLGQEITEGAEARFGPFTVSRDGLRGNAELIPWSAKPLIFYGYQWNDTPPMGNRGLVTVRCGPVDGGPFSHGPELMRAWSAQVPNLRTLERLCDGMQSDPPFIPSER</sequence>
<feature type="compositionally biased region" description="Polar residues" evidence="1">
    <location>
        <begin position="1"/>
        <end position="10"/>
    </location>
</feature>
<proteinExistence type="predicted"/>
<evidence type="ECO:0000256" key="1">
    <source>
        <dbReference type="SAM" id="MobiDB-lite"/>
    </source>
</evidence>
<feature type="region of interest" description="Disordered" evidence="1">
    <location>
        <begin position="1"/>
        <end position="24"/>
    </location>
</feature>
<protein>
    <submittedName>
        <fullName evidence="2">Uncharacterized protein</fullName>
    </submittedName>
</protein>
<evidence type="ECO:0000313" key="2">
    <source>
        <dbReference type="EMBL" id="KUN40459.1"/>
    </source>
</evidence>
<evidence type="ECO:0000313" key="3">
    <source>
        <dbReference type="Proteomes" id="UP000053271"/>
    </source>
</evidence>
<dbReference type="AlphaFoldDB" id="A0A101R2G4"/>
<dbReference type="Proteomes" id="UP000053271">
    <property type="component" value="Unassembled WGS sequence"/>
</dbReference>
<comment type="caution">
    <text evidence="2">The sequence shown here is derived from an EMBL/GenBank/DDBJ whole genome shotgun (WGS) entry which is preliminary data.</text>
</comment>
<gene>
    <name evidence="2" type="ORF">AQJ30_07385</name>
</gene>
<keyword evidence="3" id="KW-1185">Reference proteome</keyword>
<name>A0A101R2G4_9ACTN</name>
<accession>A0A101R2G4</accession>
<dbReference type="EMBL" id="LMWS01000008">
    <property type="protein sequence ID" value="KUN40459.1"/>
    <property type="molecule type" value="Genomic_DNA"/>
</dbReference>
<reference evidence="2 3" key="1">
    <citation type="submission" date="2015-10" db="EMBL/GenBank/DDBJ databases">
        <title>Draft genome sequence of Streptomyces longwoodensis DSM 41677, type strain for the species Streptomyces longwoodensis.</title>
        <authorList>
            <person name="Ruckert C."/>
            <person name="Winkler A."/>
            <person name="Kalinowski J."/>
            <person name="Kampfer P."/>
            <person name="Glaeser S."/>
        </authorList>
    </citation>
    <scope>NUCLEOTIDE SEQUENCE [LARGE SCALE GENOMIC DNA]</scope>
    <source>
        <strain evidence="2 3">DSM 41677</strain>
    </source>
</reference>